<dbReference type="PROSITE" id="PS51257">
    <property type="entry name" value="PROKAR_LIPOPROTEIN"/>
    <property type="match status" value="1"/>
</dbReference>
<evidence type="ECO:0000256" key="1">
    <source>
        <dbReference type="ARBA" id="ARBA00022801"/>
    </source>
</evidence>
<sequence length="346" mass="37752">MKRNLILLWSLFAATALISSCAQDAMEPEVDAAATVAETRAYGDKTPKVMMYIEVNDTNPLNTMLYRMNGEPFIDITTIFAANIRANGSEPALWLNDNVTQLLIPSPATSTTTGHYKYVQPIRQDGGKVLLTILGDHQGVGVANLTAANQAKFAKILTWAVEEYGLDGIDFDDEWSKYGENPNFPTSVPGSFNGLIAHLRDSLDAHFPNDHKLITAYHYNDATNLSSAAVGDMDFAWTVGFGPYLYTSPSSPWTNAKWSAQMPNMNQTYNAITLNQIKTRSAQSKNDGMGAIAGYDMRVHTERDPLPALQKIGEGAFNGTVTRSGSAYTKDWTAGAGTLITYADVQ</sequence>
<comment type="caution">
    <text evidence="5">The sequence shown here is derived from an EMBL/GenBank/DDBJ whole genome shotgun (WGS) entry which is preliminary data.</text>
</comment>
<keyword evidence="1" id="KW-0378">Hydrolase</keyword>
<dbReference type="InterPro" id="IPR017853">
    <property type="entry name" value="GH"/>
</dbReference>
<dbReference type="GO" id="GO:0005975">
    <property type="term" value="P:carbohydrate metabolic process"/>
    <property type="evidence" value="ECO:0007669"/>
    <property type="project" value="InterPro"/>
</dbReference>
<feature type="signal peptide" evidence="3">
    <location>
        <begin position="1"/>
        <end position="25"/>
    </location>
</feature>
<dbReference type="InterPro" id="IPR001223">
    <property type="entry name" value="Glyco_hydro18_cat"/>
</dbReference>
<dbReference type="RefSeq" id="WP_130065779.1">
    <property type="nucleotide sequence ID" value="NZ_JAHOOA010000006.1"/>
</dbReference>
<dbReference type="PROSITE" id="PS01095">
    <property type="entry name" value="GH18_1"/>
    <property type="match status" value="1"/>
</dbReference>
<dbReference type="EMBL" id="VVXH01000016">
    <property type="protein sequence ID" value="KAA2376274.1"/>
    <property type="molecule type" value="Genomic_DNA"/>
</dbReference>
<accession>A0A5B3GRG1</accession>
<evidence type="ECO:0000256" key="3">
    <source>
        <dbReference type="SAM" id="SignalP"/>
    </source>
</evidence>
<dbReference type="GO" id="GO:0004553">
    <property type="term" value="F:hydrolase activity, hydrolyzing O-glycosyl compounds"/>
    <property type="evidence" value="ECO:0007669"/>
    <property type="project" value="InterPro"/>
</dbReference>
<proteinExistence type="predicted"/>
<dbReference type="PROSITE" id="PS51910">
    <property type="entry name" value="GH18_2"/>
    <property type="match status" value="1"/>
</dbReference>
<evidence type="ECO:0000256" key="2">
    <source>
        <dbReference type="ARBA" id="ARBA00023295"/>
    </source>
</evidence>
<feature type="domain" description="GH18" evidence="4">
    <location>
        <begin position="47"/>
        <end position="346"/>
    </location>
</feature>
<evidence type="ECO:0000313" key="6">
    <source>
        <dbReference type="Proteomes" id="UP000322940"/>
    </source>
</evidence>
<keyword evidence="2" id="KW-0326">Glycosidase</keyword>
<organism evidence="5 6">
    <name type="scientific">Alistipes onderdonkii</name>
    <dbReference type="NCBI Taxonomy" id="328813"/>
    <lineage>
        <taxon>Bacteria</taxon>
        <taxon>Pseudomonadati</taxon>
        <taxon>Bacteroidota</taxon>
        <taxon>Bacteroidia</taxon>
        <taxon>Bacteroidales</taxon>
        <taxon>Rikenellaceae</taxon>
        <taxon>Alistipes</taxon>
    </lineage>
</organism>
<dbReference type="Proteomes" id="UP000322940">
    <property type="component" value="Unassembled WGS sequence"/>
</dbReference>
<feature type="chain" id="PRO_5024459816" description="GH18 domain-containing protein" evidence="3">
    <location>
        <begin position="26"/>
        <end position="346"/>
    </location>
</feature>
<dbReference type="Gene3D" id="3.20.20.80">
    <property type="entry name" value="Glycosidases"/>
    <property type="match status" value="1"/>
</dbReference>
<keyword evidence="3" id="KW-0732">Signal</keyword>
<evidence type="ECO:0000259" key="4">
    <source>
        <dbReference type="PROSITE" id="PS51910"/>
    </source>
</evidence>
<evidence type="ECO:0000313" key="5">
    <source>
        <dbReference type="EMBL" id="KAA2376274.1"/>
    </source>
</evidence>
<gene>
    <name evidence="5" type="ORF">F2Y10_13215</name>
</gene>
<dbReference type="SUPFAM" id="SSF51445">
    <property type="entry name" value="(Trans)glycosidases"/>
    <property type="match status" value="1"/>
</dbReference>
<name>A0A5B3GRG1_9BACT</name>
<reference evidence="5 6" key="1">
    <citation type="journal article" date="2019" name="Nat. Med.">
        <title>A library of human gut bacterial isolates paired with longitudinal multiomics data enables mechanistic microbiome research.</title>
        <authorList>
            <person name="Poyet M."/>
            <person name="Groussin M."/>
            <person name="Gibbons S.M."/>
            <person name="Avila-Pacheco J."/>
            <person name="Jiang X."/>
            <person name="Kearney S.M."/>
            <person name="Perrotta A.R."/>
            <person name="Berdy B."/>
            <person name="Zhao S."/>
            <person name="Lieberman T.D."/>
            <person name="Swanson P.K."/>
            <person name="Smith M."/>
            <person name="Roesemann S."/>
            <person name="Alexander J.E."/>
            <person name="Rich S.A."/>
            <person name="Livny J."/>
            <person name="Vlamakis H."/>
            <person name="Clish C."/>
            <person name="Bullock K."/>
            <person name="Deik A."/>
            <person name="Scott J."/>
            <person name="Pierce K.A."/>
            <person name="Xavier R.J."/>
            <person name="Alm E.J."/>
        </authorList>
    </citation>
    <scope>NUCLEOTIDE SEQUENCE [LARGE SCALE GENOMIC DNA]</scope>
    <source>
        <strain evidence="5 6">BIOML-A266</strain>
    </source>
</reference>
<dbReference type="InterPro" id="IPR001579">
    <property type="entry name" value="Glyco_hydro_18_chit_AS"/>
</dbReference>
<dbReference type="AlphaFoldDB" id="A0A5B3GRG1"/>
<protein>
    <recommendedName>
        <fullName evidence="4">GH18 domain-containing protein</fullName>
    </recommendedName>
</protein>